<dbReference type="InterPro" id="IPR027417">
    <property type="entry name" value="P-loop_NTPase"/>
</dbReference>
<dbReference type="InterPro" id="IPR006517">
    <property type="entry name" value="Phage_terminase_lsu-like_C"/>
</dbReference>
<protein>
    <submittedName>
        <fullName evidence="3">Hypothetical phage protein</fullName>
    </submittedName>
</protein>
<evidence type="ECO:0000313" key="4">
    <source>
        <dbReference type="Proteomes" id="UP000002985"/>
    </source>
</evidence>
<feature type="domain" description="Terminase large subunit gp17-like C-terminal" evidence="2">
    <location>
        <begin position="330"/>
        <end position="475"/>
    </location>
</feature>
<dbReference type="InterPro" id="IPR035421">
    <property type="entry name" value="Terminase_6C"/>
</dbReference>
<evidence type="ECO:0000259" key="2">
    <source>
        <dbReference type="Pfam" id="PF17289"/>
    </source>
</evidence>
<dbReference type="eggNOG" id="COG5362">
    <property type="taxonomic scope" value="Bacteria"/>
</dbReference>
<reference evidence="3 4" key="1">
    <citation type="journal article" date="2012" name="FEBS Lett.">
        <title>Anammox organism KSU-1 expresses a NirK-type copper-containing nitrite reductase instead of a NirS-type with cytochrome cd1.</title>
        <authorList>
            <person name="Hira D."/>
            <person name="Toh H."/>
            <person name="Migita C.T."/>
            <person name="Okubo H."/>
            <person name="Nishiyama T."/>
            <person name="Hattori M."/>
            <person name="Furukawa K."/>
            <person name="Fujii T."/>
        </authorList>
    </citation>
    <scope>NUCLEOTIDE SEQUENCE [LARGE SCALE GENOMIC DNA]</scope>
</reference>
<organism evidence="3 4">
    <name type="scientific">Candidatus Jettenia caeni</name>
    <dbReference type="NCBI Taxonomy" id="247490"/>
    <lineage>
        <taxon>Bacteria</taxon>
        <taxon>Pseudomonadati</taxon>
        <taxon>Planctomycetota</taxon>
        <taxon>Candidatus Brocadiia</taxon>
        <taxon>Candidatus Brocadiales</taxon>
        <taxon>Candidatus Brocadiaceae</taxon>
        <taxon>Candidatus Jettenia</taxon>
    </lineage>
</organism>
<dbReference type="STRING" id="247490.KSU1_C1066"/>
<keyword evidence="4" id="KW-1185">Reference proteome</keyword>
<accession>I3ILR7</accession>
<proteinExistence type="predicted"/>
<dbReference type="EMBL" id="BAFH01000003">
    <property type="protein sequence ID" value="GAB62662.1"/>
    <property type="molecule type" value="Genomic_DNA"/>
</dbReference>
<sequence>MKKKFSDKKFEKRAQEILERMSADARPFEDSEEEKAKRITRAKADRFYFFQTYLPHYFTKPPADFHKELVDFADIGGEPILIAAPREHAKSTLCTLAIPLYDILFEKKRFIIIVSDTEDLASDFCQFIQMELESNERLRGDFGDLVKQGFWKAEDFITKNGARIKARGRGQRIRGLRNRQYRPDRVIIDDLENDKNVRNPRLVKETIDWLLTAVLGSLAEDYSFLMIGTLLSRKSVLAEMMNMKAEDDPEKPRYFSKIYKAITEFNLPLWPEAWSMERLRKRKAQMGSVRFNQEMMNDPRDDEGLFREEWIRYYYPEEILRKVLRVYTFIDPSSESGASNDYKAIVTIGIDTDGIIYVLDAFIRRVSPNEMAKVAYIRYEEFHPLAMSMEENALGEFAQSPFQLVARDKGYILPMSGVKHSVAKEARIGRISPHVERGILRFRKGHSDQDVLVEQLIYFPSSTMNDDGPDALEGAVDMAEKGSGIIEYQSTGIKRESTGGAIRRYMQN</sequence>
<comment type="caution">
    <text evidence="3">The sequence shown here is derived from an EMBL/GenBank/DDBJ whole genome shotgun (WGS) entry which is preliminary data.</text>
</comment>
<dbReference type="NCBIfam" id="TIGR01630">
    <property type="entry name" value="psiM2_ORF9"/>
    <property type="match status" value="1"/>
</dbReference>
<dbReference type="Proteomes" id="UP000002985">
    <property type="component" value="Unassembled WGS sequence"/>
</dbReference>
<evidence type="ECO:0000313" key="3">
    <source>
        <dbReference type="EMBL" id="GAB62662.1"/>
    </source>
</evidence>
<dbReference type="AlphaFoldDB" id="I3ILR7"/>
<name>I3ILR7_9BACT</name>
<gene>
    <name evidence="3" type="ORF">KSU1_C1066</name>
</gene>
<dbReference type="Pfam" id="PF17289">
    <property type="entry name" value="Terminase_6C"/>
    <property type="match status" value="1"/>
</dbReference>
<keyword evidence="1" id="KW-1188">Viral release from host cell</keyword>
<evidence type="ECO:0000256" key="1">
    <source>
        <dbReference type="ARBA" id="ARBA00022612"/>
    </source>
</evidence>
<dbReference type="Gene3D" id="3.40.50.300">
    <property type="entry name" value="P-loop containing nucleotide triphosphate hydrolases"/>
    <property type="match status" value="1"/>
</dbReference>